<comment type="catalytic activity">
    <reaction evidence="8 9">
        <text>DNA(n) + a 2'-deoxyribonucleoside 5'-triphosphate = DNA(n+1) + diphosphate</text>
        <dbReference type="Rhea" id="RHEA:22508"/>
        <dbReference type="Rhea" id="RHEA-COMP:17339"/>
        <dbReference type="Rhea" id="RHEA-COMP:17340"/>
        <dbReference type="ChEBI" id="CHEBI:33019"/>
        <dbReference type="ChEBI" id="CHEBI:61560"/>
        <dbReference type="ChEBI" id="CHEBI:173112"/>
        <dbReference type="EC" id="2.7.7.7"/>
    </reaction>
</comment>
<dbReference type="Gene3D" id="1.10.150.870">
    <property type="match status" value="1"/>
</dbReference>
<evidence type="ECO:0000256" key="5">
    <source>
        <dbReference type="ARBA" id="ARBA00022763"/>
    </source>
</evidence>
<dbReference type="SMART" id="SM00481">
    <property type="entry name" value="POLIIIAc"/>
    <property type="match status" value="1"/>
</dbReference>
<dbReference type="GO" id="GO:0003887">
    <property type="term" value="F:DNA-directed DNA polymerase activity"/>
    <property type="evidence" value="ECO:0007669"/>
    <property type="project" value="UniProtKB-UniRule"/>
</dbReference>
<keyword evidence="7 9" id="KW-0234">DNA repair</keyword>
<dbReference type="NCBIfam" id="NF004225">
    <property type="entry name" value="PRK05672.1"/>
    <property type="match status" value="1"/>
</dbReference>
<proteinExistence type="inferred from homology"/>
<dbReference type="GO" id="GO:0006281">
    <property type="term" value="P:DNA repair"/>
    <property type="evidence" value="ECO:0007669"/>
    <property type="project" value="UniProtKB-UniRule"/>
</dbReference>
<dbReference type="InterPro" id="IPR040982">
    <property type="entry name" value="DNA_pol3_finger"/>
</dbReference>
<dbReference type="Gene3D" id="3.20.20.140">
    <property type="entry name" value="Metal-dependent hydrolases"/>
    <property type="match status" value="1"/>
</dbReference>
<dbReference type="EC" id="2.7.7.7" evidence="9"/>
<dbReference type="HAMAP" id="MF_01902">
    <property type="entry name" value="DNApol_error_prone"/>
    <property type="match status" value="1"/>
</dbReference>
<dbReference type="PANTHER" id="PTHR32294:SF4">
    <property type="entry name" value="ERROR-PRONE DNA POLYMERASE"/>
    <property type="match status" value="1"/>
</dbReference>
<evidence type="ECO:0000256" key="3">
    <source>
        <dbReference type="ARBA" id="ARBA00022695"/>
    </source>
</evidence>
<dbReference type="InterPro" id="IPR011708">
    <property type="entry name" value="DNA_pol3_alpha_NTPase_dom"/>
</dbReference>
<protein>
    <recommendedName>
        <fullName evidence="9">Error-prone DNA polymerase</fullName>
        <ecNumber evidence="9">2.7.7.7</ecNumber>
    </recommendedName>
</protein>
<dbReference type="NCBIfam" id="TIGR00594">
    <property type="entry name" value="polc"/>
    <property type="match status" value="1"/>
</dbReference>
<evidence type="ECO:0000259" key="10">
    <source>
        <dbReference type="SMART" id="SM00481"/>
    </source>
</evidence>
<comment type="similarity">
    <text evidence="9">Belongs to the DNA polymerase type-C family. DnaE2 subfamily.</text>
</comment>
<keyword evidence="1 9" id="KW-0963">Cytoplasm</keyword>
<evidence type="ECO:0000313" key="12">
    <source>
        <dbReference type="Proteomes" id="UP000541535"/>
    </source>
</evidence>
<dbReference type="InterPro" id="IPR003141">
    <property type="entry name" value="Pol/His_phosphatase_N"/>
</dbReference>
<evidence type="ECO:0000256" key="7">
    <source>
        <dbReference type="ARBA" id="ARBA00023204"/>
    </source>
</evidence>
<keyword evidence="3 9" id="KW-0548">Nucleotidyltransferase</keyword>
<organism evidence="11 12">
    <name type="scientific">Pseudoduganella violacea</name>
    <dbReference type="NCBI Taxonomy" id="1715466"/>
    <lineage>
        <taxon>Bacteria</taxon>
        <taxon>Pseudomonadati</taxon>
        <taxon>Pseudomonadota</taxon>
        <taxon>Betaproteobacteria</taxon>
        <taxon>Burkholderiales</taxon>
        <taxon>Oxalobacteraceae</taxon>
        <taxon>Telluria group</taxon>
        <taxon>Pseudoduganella</taxon>
    </lineage>
</organism>
<dbReference type="AlphaFoldDB" id="A0A7W5B752"/>
<dbReference type="GO" id="GO:0005737">
    <property type="term" value="C:cytoplasm"/>
    <property type="evidence" value="ECO:0007669"/>
    <property type="project" value="UniProtKB-SubCell"/>
</dbReference>
<dbReference type="InterPro" id="IPR004013">
    <property type="entry name" value="PHP_dom"/>
</dbReference>
<dbReference type="InterPro" id="IPR004805">
    <property type="entry name" value="DnaE2/DnaE/PolC"/>
</dbReference>
<comment type="subcellular location">
    <subcellularLocation>
        <location evidence="9">Cytoplasm</location>
    </subcellularLocation>
</comment>
<dbReference type="InterPro" id="IPR029460">
    <property type="entry name" value="DNAPol_HHH"/>
</dbReference>
<gene>
    <name evidence="9" type="primary">dnaE2</name>
    <name evidence="11" type="ORF">FHS03_000682</name>
</gene>
<comment type="function">
    <text evidence="9">DNA polymerase involved in damage-induced mutagenesis and translesion synthesis (TLS). It is not the major replicative DNA polymerase.</text>
</comment>
<dbReference type="GO" id="GO:0006260">
    <property type="term" value="P:DNA replication"/>
    <property type="evidence" value="ECO:0007669"/>
    <property type="project" value="UniProtKB-KW"/>
</dbReference>
<name>A0A7W5B752_9BURK</name>
<dbReference type="EMBL" id="JACHXD010000002">
    <property type="protein sequence ID" value="MBB3117656.1"/>
    <property type="molecule type" value="Genomic_DNA"/>
</dbReference>
<keyword evidence="4 9" id="KW-0235">DNA replication</keyword>
<evidence type="ECO:0000256" key="2">
    <source>
        <dbReference type="ARBA" id="ARBA00022679"/>
    </source>
</evidence>
<dbReference type="RefSeq" id="WP_183439632.1">
    <property type="nucleotide sequence ID" value="NZ_JACHXD010000002.1"/>
</dbReference>
<dbReference type="Pfam" id="PF07733">
    <property type="entry name" value="DNA_pol3_alpha"/>
    <property type="match status" value="1"/>
</dbReference>
<keyword evidence="12" id="KW-1185">Reference proteome</keyword>
<dbReference type="Pfam" id="PF02811">
    <property type="entry name" value="PHP"/>
    <property type="match status" value="1"/>
</dbReference>
<accession>A0A7W5B752</accession>
<dbReference type="Pfam" id="PF17657">
    <property type="entry name" value="DNA_pol3_finger"/>
    <property type="match status" value="1"/>
</dbReference>
<evidence type="ECO:0000256" key="8">
    <source>
        <dbReference type="ARBA" id="ARBA00049244"/>
    </source>
</evidence>
<keyword evidence="6 9" id="KW-0239">DNA-directed DNA polymerase</keyword>
<keyword evidence="5 9" id="KW-0227">DNA damage</keyword>
<dbReference type="GO" id="GO:0008408">
    <property type="term" value="F:3'-5' exonuclease activity"/>
    <property type="evidence" value="ECO:0007669"/>
    <property type="project" value="InterPro"/>
</dbReference>
<dbReference type="CDD" id="cd04485">
    <property type="entry name" value="DnaE_OBF"/>
    <property type="match status" value="1"/>
</dbReference>
<comment type="caution">
    <text evidence="11">The sequence shown here is derived from an EMBL/GenBank/DDBJ whole genome shotgun (WGS) entry which is preliminary data.</text>
</comment>
<evidence type="ECO:0000256" key="1">
    <source>
        <dbReference type="ARBA" id="ARBA00022490"/>
    </source>
</evidence>
<keyword evidence="2 9" id="KW-0808">Transferase</keyword>
<feature type="domain" description="Polymerase/histidinol phosphatase N-terminal" evidence="10">
    <location>
        <begin position="14"/>
        <end position="82"/>
    </location>
</feature>
<dbReference type="CDD" id="cd07434">
    <property type="entry name" value="PHP_PolIIIA_DnaE2"/>
    <property type="match status" value="1"/>
</dbReference>
<evidence type="ECO:0000256" key="4">
    <source>
        <dbReference type="ARBA" id="ARBA00022705"/>
    </source>
</evidence>
<evidence type="ECO:0000256" key="9">
    <source>
        <dbReference type="HAMAP-Rule" id="MF_01902"/>
    </source>
</evidence>
<evidence type="ECO:0000313" key="11">
    <source>
        <dbReference type="EMBL" id="MBB3117656.1"/>
    </source>
</evidence>
<dbReference type="Pfam" id="PF14579">
    <property type="entry name" value="HHH_6"/>
    <property type="match status" value="1"/>
</dbReference>
<dbReference type="PANTHER" id="PTHR32294">
    <property type="entry name" value="DNA POLYMERASE III SUBUNIT ALPHA"/>
    <property type="match status" value="1"/>
</dbReference>
<sequence length="1060" mass="118339">MSATPPKIGLPAYAELFCLTNFSFLEGASHAEELAARAVQLDYEALAITDECSLAGVVRAHGEAKRAGLKQLLIGSFFHLKNPDGSPALSLVAIAQNRNGYGNLSEMITVGRTRADKGTYLLHPDDFANPAPEHAHLKGMPDCLLILLPAYPAQEAQEVDRLHAQAAWMASTFPGRCWIGLTLLQRAFDETHRTGVEEVALQHGLPVVAAGHVCMHVRSRKPLHDTLNAIRLGKPVGECGYELGQNAEQRLRSRFRLANVYPAQALAETIRIAQQCEFSLDELRYEYPDELIPSGYTATSYLRQETYAGVKVRYPDGLPQKVKEQIEHELDLIAKLEYEHYFLTVYDIVRYARSINILCQGRGSAANSAVCFCLGITEVDPSRSKLLVERFISLERAEPPDIDVDFEHQRREEVIQYIYKKYGRHRAALAATVICYRPRSALRDSGKALGVDLDIVEKVAKAHRWFDSKHDLLARLAECGLDPESLLARQWASMAEKLLKFPRHLSQHVGGFVIARDKLSRLVPIENATMEDRSVIQWDKDDLEELGLLKVDVLALGMLSALHRAFDLIGQRRGCEFRMQDVPKEDEATYDMMCEADTMGVFQIESRAQMSMLPRLRPREFYDLVVEVALVRPGPIQGGMVHPYLQRRMDKSKIDYPPGLEEALGRTLGVPIFQEQVMQVAVIAAGFKPGEADQLRRDMAAWKRKGDVKKYEERIVAGMVERGYGEEFAKRICLQIQGFGEYGFPESHAASFALLTYVSSWVKCHEPAVFLCALLNSQPLGFYQPSQLVQDAKRHGVEVRPVDLIVSDWDSTLEEQEGSRARRADQPAVRLGFSMLRGMRPEAAARIVAARAQRPFASVADLARRADLDRHDLQILAGGNALHGLAGHRRQALWDAVGAVPDKDLLRPTVPQEAAPVLTAPSEGEDIIGDYRAQGLTLRRHPVALIRPQLHAKRFLPAEVLNTFTDGQLARACGIVTVRQRPGTAKGVLFITIEDETGNVNVIIWPALLEKQRAEVLTAPLLGVYGVWQQQGIVRHLVAKRLVDMSHLIGRLPTISRDFC</sequence>
<evidence type="ECO:0000256" key="6">
    <source>
        <dbReference type="ARBA" id="ARBA00022932"/>
    </source>
</evidence>
<dbReference type="Proteomes" id="UP000541535">
    <property type="component" value="Unassembled WGS sequence"/>
</dbReference>
<dbReference type="InterPro" id="IPR023073">
    <property type="entry name" value="DnaE2"/>
</dbReference>
<reference evidence="11 12" key="1">
    <citation type="submission" date="2020-08" db="EMBL/GenBank/DDBJ databases">
        <title>Genomic Encyclopedia of Type Strains, Phase III (KMG-III): the genomes of soil and plant-associated and newly described type strains.</title>
        <authorList>
            <person name="Whitman W."/>
        </authorList>
    </citation>
    <scope>NUCLEOTIDE SEQUENCE [LARGE SCALE GENOMIC DNA]</scope>
    <source>
        <strain evidence="11 12">CECT 8897</strain>
    </source>
</reference>